<gene>
    <name evidence="1" type="ORF">NI17_019420</name>
</gene>
<dbReference type="Proteomes" id="UP000265719">
    <property type="component" value="Chromosome"/>
</dbReference>
<evidence type="ECO:0000313" key="1">
    <source>
        <dbReference type="EMBL" id="UOE18917.1"/>
    </source>
</evidence>
<protein>
    <submittedName>
        <fullName evidence="1">Uncharacterized protein</fullName>
    </submittedName>
</protein>
<dbReference type="EMBL" id="CP063196">
    <property type="protein sequence ID" value="UOE18917.1"/>
    <property type="molecule type" value="Genomic_DNA"/>
</dbReference>
<keyword evidence="2" id="KW-1185">Reference proteome</keyword>
<dbReference type="KEGG" id="thao:NI17_019420"/>
<evidence type="ECO:0000313" key="2">
    <source>
        <dbReference type="Proteomes" id="UP000265719"/>
    </source>
</evidence>
<proteinExistence type="predicted"/>
<reference evidence="1" key="1">
    <citation type="submission" date="2020-10" db="EMBL/GenBank/DDBJ databases">
        <title>De novo genome project of the cellulose decomposer Thermobifida halotolerans type strain.</title>
        <authorList>
            <person name="Nagy I."/>
            <person name="Horvath B."/>
            <person name="Kukolya J."/>
            <person name="Nagy I."/>
            <person name="Orsini M."/>
        </authorList>
    </citation>
    <scope>NUCLEOTIDE SEQUENCE</scope>
    <source>
        <strain evidence="1">DSM 44931</strain>
    </source>
</reference>
<accession>A0A399FYK4</accession>
<organism evidence="1 2">
    <name type="scientific">Thermobifida halotolerans</name>
    <dbReference type="NCBI Taxonomy" id="483545"/>
    <lineage>
        <taxon>Bacteria</taxon>
        <taxon>Bacillati</taxon>
        <taxon>Actinomycetota</taxon>
        <taxon>Actinomycetes</taxon>
        <taxon>Streptosporangiales</taxon>
        <taxon>Nocardiopsidaceae</taxon>
        <taxon>Thermobifida</taxon>
    </lineage>
</organism>
<sequence length="268" mass="30174">MSETAVRIFDIMACNVYWDFDGSPLPREQHKFLVSFYPTKGVPTPELVERIVARGPGGYEVEFTNQLFTPSNTDGYIYDRTLDYYWYMVNLSTGFMPEGEYTIEVTCTSGEVLTRSRTQRQEPAEALVGAYRDNRQRMLDSFTPSGHGRLPEGTGLTGLRCSWATLRELAGQDAYYIYRLAEGGSAREFDTQNLTWWDNIFMQRIGGGDLTAGLNRDGVTVAEGLEPDTTYAYFVEVTDSNVQGETNICVFQPHQVFTTPRTATSRGS</sequence>
<dbReference type="RefSeq" id="WP_068691414.1">
    <property type="nucleotide sequence ID" value="NZ_CP063196.1"/>
</dbReference>
<name>A0A399FYK4_9ACTN</name>
<dbReference type="OrthoDB" id="3419253at2"/>
<dbReference type="AlphaFoldDB" id="A0A399FYK4"/>